<feature type="compositionally biased region" description="Low complexity" evidence="1">
    <location>
        <begin position="71"/>
        <end position="88"/>
    </location>
</feature>
<feature type="region of interest" description="Disordered" evidence="1">
    <location>
        <begin position="68"/>
        <end position="96"/>
    </location>
</feature>
<protein>
    <recommendedName>
        <fullName evidence="5">Secreted protein</fullName>
    </recommendedName>
</protein>
<dbReference type="NCBIfam" id="NF047450">
    <property type="entry name" value="post-PEP-CTERM_1"/>
    <property type="match status" value="1"/>
</dbReference>
<evidence type="ECO:0000256" key="2">
    <source>
        <dbReference type="SAM" id="SignalP"/>
    </source>
</evidence>
<dbReference type="Proteomes" id="UP001301653">
    <property type="component" value="Unassembled WGS sequence"/>
</dbReference>
<organism evidence="3 4">
    <name type="scientific">Stenotrophomonas capsici</name>
    <dbReference type="NCBI Taxonomy" id="3110230"/>
    <lineage>
        <taxon>Bacteria</taxon>
        <taxon>Pseudomonadati</taxon>
        <taxon>Pseudomonadota</taxon>
        <taxon>Gammaproteobacteria</taxon>
        <taxon>Lysobacterales</taxon>
        <taxon>Lysobacteraceae</taxon>
        <taxon>Stenotrophomonas</taxon>
    </lineage>
</organism>
<accession>A0ABU5V6I9</accession>
<feature type="region of interest" description="Disordered" evidence="1">
    <location>
        <begin position="128"/>
        <end position="149"/>
    </location>
</feature>
<dbReference type="RefSeq" id="WP_192288009.1">
    <property type="nucleotide sequence ID" value="NZ_JAYFUH010000249.1"/>
</dbReference>
<feature type="chain" id="PRO_5045057633" description="Secreted protein" evidence="2">
    <location>
        <begin position="24"/>
        <end position="149"/>
    </location>
</feature>
<evidence type="ECO:0008006" key="5">
    <source>
        <dbReference type="Google" id="ProtNLM"/>
    </source>
</evidence>
<comment type="caution">
    <text evidence="3">The sequence shown here is derived from an EMBL/GenBank/DDBJ whole genome shotgun (WGS) entry which is preliminary data.</text>
</comment>
<dbReference type="EMBL" id="JAYFUH010000249">
    <property type="protein sequence ID" value="MEA5668973.1"/>
    <property type="molecule type" value="Genomic_DNA"/>
</dbReference>
<keyword evidence="4" id="KW-1185">Reference proteome</keyword>
<feature type="signal peptide" evidence="2">
    <location>
        <begin position="1"/>
        <end position="23"/>
    </location>
</feature>
<gene>
    <name evidence="3" type="ORF">VA603_15615</name>
</gene>
<evidence type="ECO:0000313" key="4">
    <source>
        <dbReference type="Proteomes" id="UP001301653"/>
    </source>
</evidence>
<feature type="region of interest" description="Disordered" evidence="1">
    <location>
        <begin position="26"/>
        <end position="47"/>
    </location>
</feature>
<evidence type="ECO:0000313" key="3">
    <source>
        <dbReference type="EMBL" id="MEA5668973.1"/>
    </source>
</evidence>
<sequence length="149" mass="15060">MKVAKPSLLLTALALGTCLAAHAAEPPTTEAPATTAESGMVAGIDPTTGKLRKLTDAEIRALSEKANAMPATARSAAGSSTATNAAWARMPQNSAQATATIRTHANGMSSAELPVSAMNSLTVERAADGSVQVLENGAPPSHGRQEVSK</sequence>
<proteinExistence type="predicted"/>
<feature type="compositionally biased region" description="Low complexity" evidence="1">
    <location>
        <begin position="26"/>
        <end position="37"/>
    </location>
</feature>
<name>A0ABU5V6I9_9GAMM</name>
<evidence type="ECO:0000256" key="1">
    <source>
        <dbReference type="SAM" id="MobiDB-lite"/>
    </source>
</evidence>
<reference evidence="3 4" key="1">
    <citation type="submission" date="2023-12" db="EMBL/GenBank/DDBJ databases">
        <title>Stenotrophomonas guangdongensis sp. nov., isolated from wilted pepper plants (Capsicum annuum).</title>
        <authorList>
            <person name="Qiu M."/>
            <person name="Li Y."/>
            <person name="Liu Q."/>
            <person name="Zhang X."/>
            <person name="Huang Y."/>
            <person name="Guo R."/>
            <person name="Hu M."/>
            <person name="Zhou J."/>
            <person name="Zhou X."/>
        </authorList>
    </citation>
    <scope>NUCLEOTIDE SEQUENCE [LARGE SCALE GENOMIC DNA]</scope>
    <source>
        <strain evidence="3 4">MH1</strain>
    </source>
</reference>
<keyword evidence="2" id="KW-0732">Signal</keyword>